<feature type="region of interest" description="Disordered" evidence="1">
    <location>
        <begin position="276"/>
        <end position="312"/>
    </location>
</feature>
<dbReference type="Proteomes" id="UP000799779">
    <property type="component" value="Unassembled WGS sequence"/>
</dbReference>
<feature type="compositionally biased region" description="Low complexity" evidence="1">
    <location>
        <begin position="243"/>
        <end position="255"/>
    </location>
</feature>
<protein>
    <submittedName>
        <fullName evidence="2">Uncharacterized protein</fullName>
    </submittedName>
</protein>
<evidence type="ECO:0000313" key="3">
    <source>
        <dbReference type="Proteomes" id="UP000799779"/>
    </source>
</evidence>
<evidence type="ECO:0000256" key="1">
    <source>
        <dbReference type="SAM" id="MobiDB-lite"/>
    </source>
</evidence>
<dbReference type="EMBL" id="ML977562">
    <property type="protein sequence ID" value="KAF2005614.1"/>
    <property type="molecule type" value="Genomic_DNA"/>
</dbReference>
<proteinExistence type="predicted"/>
<name>A0A6A5WXB3_9PLEO</name>
<gene>
    <name evidence="2" type="ORF">P154DRAFT_559785</name>
</gene>
<feature type="region of interest" description="Disordered" evidence="1">
    <location>
        <begin position="168"/>
        <end position="255"/>
    </location>
</feature>
<evidence type="ECO:0000313" key="2">
    <source>
        <dbReference type="EMBL" id="KAF2005614.1"/>
    </source>
</evidence>
<accession>A0A6A5WXB3</accession>
<reference evidence="2" key="1">
    <citation type="journal article" date="2020" name="Stud. Mycol.">
        <title>101 Dothideomycetes genomes: a test case for predicting lifestyles and emergence of pathogens.</title>
        <authorList>
            <person name="Haridas S."/>
            <person name="Albert R."/>
            <person name="Binder M."/>
            <person name="Bloem J."/>
            <person name="Labutti K."/>
            <person name="Salamov A."/>
            <person name="Andreopoulos B."/>
            <person name="Baker S."/>
            <person name="Barry K."/>
            <person name="Bills G."/>
            <person name="Bluhm B."/>
            <person name="Cannon C."/>
            <person name="Castanera R."/>
            <person name="Culley D."/>
            <person name="Daum C."/>
            <person name="Ezra D."/>
            <person name="Gonzalez J."/>
            <person name="Henrissat B."/>
            <person name="Kuo A."/>
            <person name="Liang C."/>
            <person name="Lipzen A."/>
            <person name="Lutzoni F."/>
            <person name="Magnuson J."/>
            <person name="Mondo S."/>
            <person name="Nolan M."/>
            <person name="Ohm R."/>
            <person name="Pangilinan J."/>
            <person name="Park H.-J."/>
            <person name="Ramirez L."/>
            <person name="Alfaro M."/>
            <person name="Sun H."/>
            <person name="Tritt A."/>
            <person name="Yoshinaga Y."/>
            <person name="Zwiers L.-H."/>
            <person name="Turgeon B."/>
            <person name="Goodwin S."/>
            <person name="Spatafora J."/>
            <person name="Crous P."/>
            <person name="Grigoriev I."/>
        </authorList>
    </citation>
    <scope>NUCLEOTIDE SEQUENCE</scope>
    <source>
        <strain evidence="2">CBS 123094</strain>
    </source>
</reference>
<feature type="compositionally biased region" description="Low complexity" evidence="1">
    <location>
        <begin position="175"/>
        <end position="191"/>
    </location>
</feature>
<keyword evidence="3" id="KW-1185">Reference proteome</keyword>
<dbReference type="AlphaFoldDB" id="A0A6A5WXB3"/>
<organism evidence="2 3">
    <name type="scientific">Amniculicola lignicola CBS 123094</name>
    <dbReference type="NCBI Taxonomy" id="1392246"/>
    <lineage>
        <taxon>Eukaryota</taxon>
        <taxon>Fungi</taxon>
        <taxon>Dikarya</taxon>
        <taxon>Ascomycota</taxon>
        <taxon>Pezizomycotina</taxon>
        <taxon>Dothideomycetes</taxon>
        <taxon>Pleosporomycetidae</taxon>
        <taxon>Pleosporales</taxon>
        <taxon>Amniculicolaceae</taxon>
        <taxon>Amniculicola</taxon>
    </lineage>
</organism>
<sequence length="312" mass="32757">MSPPAERFEFKDGCDQQRQCDHSVGAVGHEVRGEGRRHSSLGALHLGVRCNTLLWALLQRRRVSVWVPSRIPSTKVARCGLTPAVPVRTLRLAAQQKRLPLDGAIQIACRSGAAAFSLLQRPQRCRPDSTTASVCGRHRSAAAVNTLQAMGGAIAETSRLRGRAVREGSKGGLQARPIAAPGGHGPAAGARPVREPESGVMRKMQARARGWPPSPATTPAVPIKLASSISSSSPGFRAHKRPSSSPGGDPAAHGGPAVVLAALSRRTSVAVGHVSRVGGDHTGEQEAVVADRPFRRPLTAPPLIPRLGPRGP</sequence>